<dbReference type="EMBL" id="OIVN01000227">
    <property type="protein sequence ID" value="SPC76672.1"/>
    <property type="molecule type" value="Genomic_DNA"/>
</dbReference>
<evidence type="ECO:0000313" key="3">
    <source>
        <dbReference type="EMBL" id="SPC76672.1"/>
    </source>
</evidence>
<dbReference type="InterPro" id="IPR017942">
    <property type="entry name" value="Lipid-bd_serum_glycop_N"/>
</dbReference>
<dbReference type="AlphaFoldDB" id="A0A2N9EPC4"/>
<reference evidence="3" key="1">
    <citation type="submission" date="2018-02" db="EMBL/GenBank/DDBJ databases">
        <authorList>
            <person name="Cohen D.B."/>
            <person name="Kent A.D."/>
        </authorList>
    </citation>
    <scope>NUCLEOTIDE SEQUENCE</scope>
</reference>
<gene>
    <name evidence="3" type="ORF">FSB_LOCUS4554</name>
</gene>
<feature type="signal peptide" evidence="1">
    <location>
        <begin position="1"/>
        <end position="19"/>
    </location>
</feature>
<dbReference type="InterPro" id="IPR017943">
    <property type="entry name" value="Bactericidal_perm-incr_a/b_dom"/>
</dbReference>
<name>A0A2N9EPC4_FAGSY</name>
<proteinExistence type="predicted"/>
<dbReference type="GO" id="GO:0008289">
    <property type="term" value="F:lipid binding"/>
    <property type="evidence" value="ECO:0007669"/>
    <property type="project" value="InterPro"/>
</dbReference>
<accession>A0A2N9EPC4</accession>
<organism evidence="3">
    <name type="scientific">Fagus sylvatica</name>
    <name type="common">Beechnut</name>
    <dbReference type="NCBI Taxonomy" id="28930"/>
    <lineage>
        <taxon>Eukaryota</taxon>
        <taxon>Viridiplantae</taxon>
        <taxon>Streptophyta</taxon>
        <taxon>Embryophyta</taxon>
        <taxon>Tracheophyta</taxon>
        <taxon>Spermatophyta</taxon>
        <taxon>Magnoliopsida</taxon>
        <taxon>eudicotyledons</taxon>
        <taxon>Gunneridae</taxon>
        <taxon>Pentapetalae</taxon>
        <taxon>rosids</taxon>
        <taxon>fabids</taxon>
        <taxon>Fagales</taxon>
        <taxon>Fagaceae</taxon>
        <taxon>Fagus</taxon>
    </lineage>
</organism>
<evidence type="ECO:0000259" key="2">
    <source>
        <dbReference type="Pfam" id="PF01273"/>
    </source>
</evidence>
<dbReference type="PANTHER" id="PTHR46801:SF6">
    <property type="entry name" value="LIPID-BINDING SERUM GLYCOPROTEIN C-TERMINAL DOMAIN-CONTAINING PROTEIN"/>
    <property type="match status" value="1"/>
</dbReference>
<keyword evidence="1" id="KW-0732">Signal</keyword>
<feature type="domain" description="Lipid-binding serum glycoprotein N-terminal" evidence="2">
    <location>
        <begin position="37"/>
        <end position="120"/>
    </location>
</feature>
<dbReference type="Gene3D" id="3.15.10.10">
    <property type="entry name" value="Bactericidal permeability-increasing protein, domain 1"/>
    <property type="match status" value="1"/>
</dbReference>
<dbReference type="SUPFAM" id="SSF55394">
    <property type="entry name" value="Bactericidal permeability-increasing protein, BPI"/>
    <property type="match status" value="1"/>
</dbReference>
<dbReference type="Pfam" id="PF01273">
    <property type="entry name" value="LBP_BPI_CETP"/>
    <property type="match status" value="1"/>
</dbReference>
<feature type="chain" id="PRO_5014660342" description="Lipid-binding serum glycoprotein N-terminal domain-containing protein" evidence="1">
    <location>
        <begin position="20"/>
        <end position="144"/>
    </location>
</feature>
<protein>
    <recommendedName>
        <fullName evidence="2">Lipid-binding serum glycoprotein N-terminal domain-containing protein</fullName>
    </recommendedName>
</protein>
<dbReference type="InterPro" id="IPR045897">
    <property type="entry name" value="BPI/LBP_pln"/>
</dbReference>
<evidence type="ECO:0000256" key="1">
    <source>
        <dbReference type="SAM" id="SignalP"/>
    </source>
</evidence>
<sequence>MAPTILFILIASLFIPTLSHIESTDEAFTSIVISQQGLDFVKDLLIDKAISSIVPLKLPKIQKSVKIPFVGNVHMVLSNTKIYQIDVSESYVKLGDAGITIIVSGATCNLSMDWYYSYNTWLVPVEISDRGSASVQLYGAAVRL</sequence>
<dbReference type="PANTHER" id="PTHR46801">
    <property type="entry name" value="OS06G0309200 PROTEIN"/>
    <property type="match status" value="1"/>
</dbReference>